<dbReference type="PANTHER" id="PTHR46577">
    <property type="entry name" value="HTH-TYPE TRANSCRIPTIONAL REGULATORY PROTEIN GABR"/>
    <property type="match status" value="1"/>
</dbReference>
<dbReference type="SUPFAM" id="SSF53383">
    <property type="entry name" value="PLP-dependent transferases"/>
    <property type="match status" value="1"/>
</dbReference>
<keyword evidence="2" id="KW-0663">Pyridoxal phosphate</keyword>
<dbReference type="InterPro" id="IPR004839">
    <property type="entry name" value="Aminotransferase_I/II_large"/>
</dbReference>
<gene>
    <name evidence="7" type="ORF">GCM10008960_12080</name>
</gene>
<dbReference type="EMBL" id="BMQN01000001">
    <property type="protein sequence ID" value="GGR86514.1"/>
    <property type="molecule type" value="Genomic_DNA"/>
</dbReference>
<evidence type="ECO:0000259" key="6">
    <source>
        <dbReference type="PROSITE" id="PS50949"/>
    </source>
</evidence>
<comment type="similarity">
    <text evidence="1">In the C-terminal section; belongs to the class-I pyridoxal-phosphate-dependent aminotransferase family.</text>
</comment>
<feature type="domain" description="HTH gntR-type" evidence="6">
    <location>
        <begin position="30"/>
        <end position="98"/>
    </location>
</feature>
<protein>
    <submittedName>
        <fullName evidence="7">GntR family transcriptional regulator</fullName>
    </submittedName>
</protein>
<dbReference type="InterPro" id="IPR036388">
    <property type="entry name" value="WH-like_DNA-bd_sf"/>
</dbReference>
<evidence type="ECO:0000313" key="8">
    <source>
        <dbReference type="Proteomes" id="UP000644548"/>
    </source>
</evidence>
<dbReference type="SUPFAM" id="SSF46785">
    <property type="entry name" value="Winged helix' DNA-binding domain"/>
    <property type="match status" value="1"/>
</dbReference>
<dbReference type="CDD" id="cd07377">
    <property type="entry name" value="WHTH_GntR"/>
    <property type="match status" value="1"/>
</dbReference>
<dbReference type="Proteomes" id="UP000644548">
    <property type="component" value="Unassembled WGS sequence"/>
</dbReference>
<dbReference type="PANTHER" id="PTHR46577:SF1">
    <property type="entry name" value="HTH-TYPE TRANSCRIPTIONAL REGULATORY PROTEIN GABR"/>
    <property type="match status" value="1"/>
</dbReference>
<dbReference type="Gene3D" id="1.10.10.10">
    <property type="entry name" value="Winged helix-like DNA-binding domain superfamily/Winged helix DNA-binding domain"/>
    <property type="match status" value="1"/>
</dbReference>
<dbReference type="SMART" id="SM00345">
    <property type="entry name" value="HTH_GNTR"/>
    <property type="match status" value="1"/>
</dbReference>
<dbReference type="Gene3D" id="3.40.640.10">
    <property type="entry name" value="Type I PLP-dependent aspartate aminotransferase-like (Major domain)"/>
    <property type="match status" value="1"/>
</dbReference>
<sequence>MAGTGIPLSPDLSAPGWLDALTLPPAQPGETRHAQVTRALRTAITRGLLPEGTRLPGHRRLAEHLGVARNTLVDALAQLELEGYVQAQGRSGTRVSVPAHAPPESQAAALPLSAWAQRALAGQIEDAGGEYLVDFRVGQPVPELYPEAAWTQALARRAAQALRAGQPDDPLGPLETRRALAAHLNAERGAQVTPDMILLTGGTQGALDALARVFLEPGRVAAVEDPTYPGARAALAATGAQVQPVPVDDQGVQPDRLPSQATLLYVTPGCQYPTGAALPATRRQALITWARRGSAFILEDDYAADLYHAARPPAVLQGVAPDRVILLGSFSKSLAPVTRSGFLAAPPDVVRVLAATRPLTDRVPGRLDALALADVLASGAYSRHLRRARTVLTHRRDVLVQDLATRLPGWTPRPAPGGLHLYLPLPPGWMEAQAVARAAAEGVALSPVAPLVQGDHPPAVLLGFAHLTPDQLRRGVAGLTAAWNDPRGIYGHAAEPDPRQEPRLC</sequence>
<evidence type="ECO:0000256" key="3">
    <source>
        <dbReference type="ARBA" id="ARBA00023015"/>
    </source>
</evidence>
<dbReference type="CDD" id="cd00609">
    <property type="entry name" value="AAT_like"/>
    <property type="match status" value="1"/>
</dbReference>
<accession>A0ABQ2S4Y5</accession>
<keyword evidence="3" id="KW-0805">Transcription regulation</keyword>
<dbReference type="PRINTS" id="PR00035">
    <property type="entry name" value="HTHGNTR"/>
</dbReference>
<evidence type="ECO:0000256" key="4">
    <source>
        <dbReference type="ARBA" id="ARBA00023125"/>
    </source>
</evidence>
<evidence type="ECO:0000256" key="1">
    <source>
        <dbReference type="ARBA" id="ARBA00005384"/>
    </source>
</evidence>
<dbReference type="PROSITE" id="PS50949">
    <property type="entry name" value="HTH_GNTR"/>
    <property type="match status" value="1"/>
</dbReference>
<name>A0ABQ2S4Y5_9DEIO</name>
<organism evidence="7 8">
    <name type="scientific">Deinococcus sedimenti</name>
    <dbReference type="NCBI Taxonomy" id="1867090"/>
    <lineage>
        <taxon>Bacteria</taxon>
        <taxon>Thermotogati</taxon>
        <taxon>Deinococcota</taxon>
        <taxon>Deinococci</taxon>
        <taxon>Deinococcales</taxon>
        <taxon>Deinococcaceae</taxon>
        <taxon>Deinococcus</taxon>
    </lineage>
</organism>
<dbReference type="Pfam" id="PF00155">
    <property type="entry name" value="Aminotran_1_2"/>
    <property type="match status" value="1"/>
</dbReference>
<dbReference type="InterPro" id="IPR015424">
    <property type="entry name" value="PyrdxlP-dep_Trfase"/>
</dbReference>
<dbReference type="InterPro" id="IPR015421">
    <property type="entry name" value="PyrdxlP-dep_Trfase_major"/>
</dbReference>
<evidence type="ECO:0000256" key="2">
    <source>
        <dbReference type="ARBA" id="ARBA00022898"/>
    </source>
</evidence>
<dbReference type="RefSeq" id="WP_189072169.1">
    <property type="nucleotide sequence ID" value="NZ_BMQN01000001.1"/>
</dbReference>
<dbReference type="InterPro" id="IPR036390">
    <property type="entry name" value="WH_DNA-bd_sf"/>
</dbReference>
<dbReference type="InterPro" id="IPR000524">
    <property type="entry name" value="Tscrpt_reg_HTH_GntR"/>
</dbReference>
<keyword evidence="4" id="KW-0238">DNA-binding</keyword>
<evidence type="ECO:0000313" key="7">
    <source>
        <dbReference type="EMBL" id="GGR86514.1"/>
    </source>
</evidence>
<reference evidence="8" key="1">
    <citation type="journal article" date="2019" name="Int. J. Syst. Evol. Microbiol.">
        <title>The Global Catalogue of Microorganisms (GCM) 10K type strain sequencing project: providing services to taxonomists for standard genome sequencing and annotation.</title>
        <authorList>
            <consortium name="The Broad Institute Genomics Platform"/>
            <consortium name="The Broad Institute Genome Sequencing Center for Infectious Disease"/>
            <person name="Wu L."/>
            <person name="Ma J."/>
        </authorList>
    </citation>
    <scope>NUCLEOTIDE SEQUENCE [LARGE SCALE GENOMIC DNA]</scope>
    <source>
        <strain evidence="8">JCM 31405</strain>
    </source>
</reference>
<dbReference type="Pfam" id="PF00392">
    <property type="entry name" value="GntR"/>
    <property type="match status" value="1"/>
</dbReference>
<evidence type="ECO:0000256" key="5">
    <source>
        <dbReference type="ARBA" id="ARBA00023163"/>
    </source>
</evidence>
<keyword evidence="8" id="KW-1185">Reference proteome</keyword>
<keyword evidence="5" id="KW-0804">Transcription</keyword>
<proteinExistence type="inferred from homology"/>
<dbReference type="InterPro" id="IPR051446">
    <property type="entry name" value="HTH_trans_reg/aminotransferase"/>
</dbReference>
<comment type="caution">
    <text evidence="7">The sequence shown here is derived from an EMBL/GenBank/DDBJ whole genome shotgun (WGS) entry which is preliminary data.</text>
</comment>